<feature type="repeat" description="ANK" evidence="3">
    <location>
        <begin position="249"/>
        <end position="281"/>
    </location>
</feature>
<sequence>MALEREVQLLARASAACRHVVQLLGLSRLAHNGGGGQGGDGAVEELAQVMRRYPQSLKQYLDAQPEGKLEPGEVLLMARDLLRGLADLHRLGIIVADLKPDNVLLDEGRAPLLCDFGISHAVSTTTGHFTATSTTGTFNYMCECDMWALGATLLHLLDGRPPWFGCSMDHIFAKVVVQHAIPDIPASGLPPALLALLHACLRPEPDARPSARRALEAVVAGATGALSGQEPLQQQQLQHQPHPFGYVEDGGTPLHAAARRGDVEEVRALLRAGADKDAQDEGEWTPLHRAAENGHVVAVRALLQAGANTDARDSTNQNSPLYLAAQNGHVEVVKALLQAGADK</sequence>
<evidence type="ECO:0000256" key="1">
    <source>
        <dbReference type="ARBA" id="ARBA00022737"/>
    </source>
</evidence>
<evidence type="ECO:0000259" key="4">
    <source>
        <dbReference type="PROSITE" id="PS50011"/>
    </source>
</evidence>
<keyword evidence="6" id="KW-1185">Reference proteome</keyword>
<dbReference type="Gene3D" id="1.10.510.10">
    <property type="entry name" value="Transferase(Phosphotransferase) domain 1"/>
    <property type="match status" value="1"/>
</dbReference>
<protein>
    <recommendedName>
        <fullName evidence="4">Protein kinase domain-containing protein</fullName>
    </recommendedName>
</protein>
<dbReference type="GO" id="GO:0004672">
    <property type="term" value="F:protein kinase activity"/>
    <property type="evidence" value="ECO:0007669"/>
    <property type="project" value="InterPro"/>
</dbReference>
<keyword evidence="2 3" id="KW-0040">ANK repeat</keyword>
<dbReference type="Proteomes" id="UP000075714">
    <property type="component" value="Unassembled WGS sequence"/>
</dbReference>
<reference evidence="6" key="1">
    <citation type="journal article" date="2016" name="Nat. Commun.">
        <title>The Gonium pectorale genome demonstrates co-option of cell cycle regulation during the evolution of multicellularity.</title>
        <authorList>
            <person name="Hanschen E.R."/>
            <person name="Marriage T.N."/>
            <person name="Ferris P.J."/>
            <person name="Hamaji T."/>
            <person name="Toyoda A."/>
            <person name="Fujiyama A."/>
            <person name="Neme R."/>
            <person name="Noguchi H."/>
            <person name="Minakuchi Y."/>
            <person name="Suzuki M."/>
            <person name="Kawai-Toyooka H."/>
            <person name="Smith D.R."/>
            <person name="Sparks H."/>
            <person name="Anderson J."/>
            <person name="Bakaric R."/>
            <person name="Luria V."/>
            <person name="Karger A."/>
            <person name="Kirschner M.W."/>
            <person name="Durand P.M."/>
            <person name="Michod R.E."/>
            <person name="Nozaki H."/>
            <person name="Olson B.J."/>
        </authorList>
    </citation>
    <scope>NUCLEOTIDE SEQUENCE [LARGE SCALE GENOMIC DNA]</scope>
    <source>
        <strain evidence="6">NIES-2863</strain>
    </source>
</reference>
<feature type="domain" description="Protein kinase" evidence="4">
    <location>
        <begin position="1"/>
        <end position="245"/>
    </location>
</feature>
<dbReference type="PANTHER" id="PTHR24171:SF8">
    <property type="entry name" value="BRCA1-ASSOCIATED RING DOMAIN PROTEIN 1"/>
    <property type="match status" value="1"/>
</dbReference>
<organism evidence="5 6">
    <name type="scientific">Gonium pectorale</name>
    <name type="common">Green alga</name>
    <dbReference type="NCBI Taxonomy" id="33097"/>
    <lineage>
        <taxon>Eukaryota</taxon>
        <taxon>Viridiplantae</taxon>
        <taxon>Chlorophyta</taxon>
        <taxon>core chlorophytes</taxon>
        <taxon>Chlorophyceae</taxon>
        <taxon>CS clade</taxon>
        <taxon>Chlamydomonadales</taxon>
        <taxon>Volvocaceae</taxon>
        <taxon>Gonium</taxon>
    </lineage>
</organism>
<dbReference type="PRINTS" id="PR01415">
    <property type="entry name" value="ANKYRIN"/>
</dbReference>
<dbReference type="Pfam" id="PF12796">
    <property type="entry name" value="Ank_2"/>
    <property type="match status" value="1"/>
</dbReference>
<dbReference type="STRING" id="33097.A0A150FXH4"/>
<dbReference type="InterPro" id="IPR000719">
    <property type="entry name" value="Prot_kinase_dom"/>
</dbReference>
<dbReference type="GO" id="GO:0085020">
    <property type="term" value="P:protein K6-linked ubiquitination"/>
    <property type="evidence" value="ECO:0007669"/>
    <property type="project" value="TreeGrafter"/>
</dbReference>
<dbReference type="GO" id="GO:0005524">
    <property type="term" value="F:ATP binding"/>
    <property type="evidence" value="ECO:0007669"/>
    <property type="project" value="InterPro"/>
</dbReference>
<dbReference type="InterPro" id="IPR002110">
    <property type="entry name" value="Ankyrin_rpt"/>
</dbReference>
<gene>
    <name evidence="5" type="ORF">GPECTOR_163g141</name>
</gene>
<evidence type="ECO:0000256" key="2">
    <source>
        <dbReference type="ARBA" id="ARBA00023043"/>
    </source>
</evidence>
<dbReference type="SMART" id="SM00220">
    <property type="entry name" value="S_TKc"/>
    <property type="match status" value="1"/>
</dbReference>
<dbReference type="SUPFAM" id="SSF56112">
    <property type="entry name" value="Protein kinase-like (PK-like)"/>
    <property type="match status" value="1"/>
</dbReference>
<dbReference type="AlphaFoldDB" id="A0A150FXH4"/>
<name>A0A150FXH4_GONPE</name>
<evidence type="ECO:0000313" key="6">
    <source>
        <dbReference type="Proteomes" id="UP000075714"/>
    </source>
</evidence>
<dbReference type="SMART" id="SM00248">
    <property type="entry name" value="ANK"/>
    <property type="match status" value="3"/>
</dbReference>
<dbReference type="EMBL" id="LSYV01000163">
    <property type="protein sequence ID" value="KXZ42313.1"/>
    <property type="molecule type" value="Genomic_DNA"/>
</dbReference>
<feature type="repeat" description="ANK" evidence="3">
    <location>
        <begin position="282"/>
        <end position="314"/>
    </location>
</feature>
<comment type="caution">
    <text evidence="5">The sequence shown here is derived from an EMBL/GenBank/DDBJ whole genome shotgun (WGS) entry which is preliminary data.</text>
</comment>
<dbReference type="Gene3D" id="1.25.40.20">
    <property type="entry name" value="Ankyrin repeat-containing domain"/>
    <property type="match status" value="1"/>
</dbReference>
<accession>A0A150FXH4</accession>
<dbReference type="PANTHER" id="PTHR24171">
    <property type="entry name" value="ANKYRIN REPEAT DOMAIN-CONTAINING PROTEIN 39-RELATED"/>
    <property type="match status" value="1"/>
</dbReference>
<keyword evidence="1" id="KW-0677">Repeat</keyword>
<dbReference type="SUPFAM" id="SSF48403">
    <property type="entry name" value="Ankyrin repeat"/>
    <property type="match status" value="1"/>
</dbReference>
<dbReference type="PROSITE" id="PS50088">
    <property type="entry name" value="ANK_REPEAT"/>
    <property type="match status" value="3"/>
</dbReference>
<dbReference type="PROSITE" id="PS50297">
    <property type="entry name" value="ANK_REP_REGION"/>
    <property type="match status" value="3"/>
</dbReference>
<dbReference type="PROSITE" id="PS50011">
    <property type="entry name" value="PROTEIN_KINASE_DOM"/>
    <property type="match status" value="1"/>
</dbReference>
<dbReference type="InterPro" id="IPR036770">
    <property type="entry name" value="Ankyrin_rpt-contain_sf"/>
</dbReference>
<dbReference type="GO" id="GO:0004842">
    <property type="term" value="F:ubiquitin-protein transferase activity"/>
    <property type="evidence" value="ECO:0007669"/>
    <property type="project" value="TreeGrafter"/>
</dbReference>
<feature type="repeat" description="ANK" evidence="3">
    <location>
        <begin position="316"/>
        <end position="343"/>
    </location>
</feature>
<evidence type="ECO:0000313" key="5">
    <source>
        <dbReference type="EMBL" id="KXZ42313.1"/>
    </source>
</evidence>
<dbReference type="InterPro" id="IPR011009">
    <property type="entry name" value="Kinase-like_dom_sf"/>
</dbReference>
<dbReference type="Pfam" id="PF00069">
    <property type="entry name" value="Pkinase"/>
    <property type="match status" value="1"/>
</dbReference>
<proteinExistence type="predicted"/>
<evidence type="ECO:0000256" key="3">
    <source>
        <dbReference type="PROSITE-ProRule" id="PRU00023"/>
    </source>
</evidence>
<dbReference type="OrthoDB" id="552305at2759"/>